<comment type="similarity">
    <text evidence="1 10">Belongs to the thymidylate kinase family.</text>
</comment>
<evidence type="ECO:0000256" key="8">
    <source>
        <dbReference type="ARBA" id="ARBA00022840"/>
    </source>
</evidence>
<evidence type="ECO:0000256" key="2">
    <source>
        <dbReference type="ARBA" id="ARBA00012980"/>
    </source>
</evidence>
<comment type="caution">
    <text evidence="13">The sequence shown here is derived from an EMBL/GenBank/DDBJ whole genome shotgun (WGS) entry which is preliminary data.</text>
</comment>
<comment type="caution">
    <text evidence="10">Lacks conserved residue(s) required for the propagation of feature annotation.</text>
</comment>
<evidence type="ECO:0000256" key="11">
    <source>
        <dbReference type="SAM" id="MobiDB-lite"/>
    </source>
</evidence>
<feature type="compositionally biased region" description="Basic and acidic residues" evidence="11">
    <location>
        <begin position="149"/>
        <end position="171"/>
    </location>
</feature>
<keyword evidence="8 10" id="KW-0067">ATP-binding</keyword>
<evidence type="ECO:0000256" key="3">
    <source>
        <dbReference type="ARBA" id="ARBA00017144"/>
    </source>
</evidence>
<dbReference type="InterPro" id="IPR018095">
    <property type="entry name" value="Thymidylate_kin_CS"/>
</dbReference>
<dbReference type="GO" id="GO:0004798">
    <property type="term" value="F:dTMP kinase activity"/>
    <property type="evidence" value="ECO:0007669"/>
    <property type="project" value="UniProtKB-UniRule"/>
</dbReference>
<evidence type="ECO:0000256" key="4">
    <source>
        <dbReference type="ARBA" id="ARBA00022679"/>
    </source>
</evidence>
<comment type="function">
    <text evidence="10">Phosphorylation of dTMP to form dTDP in both de novo and salvage pathways of dTTP synthesis.</text>
</comment>
<protein>
    <recommendedName>
        <fullName evidence="3 10">Thymidylate kinase</fullName>
        <ecNumber evidence="2 10">2.7.4.9</ecNumber>
    </recommendedName>
    <alternativeName>
        <fullName evidence="10">dTMP kinase</fullName>
    </alternativeName>
</protein>
<dbReference type="InterPro" id="IPR018094">
    <property type="entry name" value="Thymidylate_kinase"/>
</dbReference>
<proteinExistence type="inferred from homology"/>
<keyword evidence="6 10" id="KW-0547">Nucleotide-binding</keyword>
<reference evidence="13" key="1">
    <citation type="submission" date="2022-02" db="EMBL/GenBank/DDBJ databases">
        <title>Corynebacterium sp. from urogenital microbiome.</title>
        <authorList>
            <person name="Cappelli E.A."/>
            <person name="Ribeiro T.G."/>
            <person name="Peixe L."/>
        </authorList>
    </citation>
    <scope>NUCLEOTIDE SEQUENCE</scope>
    <source>
        <strain evidence="13">C8Ua_174</strain>
    </source>
</reference>
<evidence type="ECO:0000256" key="9">
    <source>
        <dbReference type="ARBA" id="ARBA00048743"/>
    </source>
</evidence>
<accession>A0A9X3LLU0</accession>
<name>A0A9X3LLU0_9CORY</name>
<dbReference type="GO" id="GO:0006233">
    <property type="term" value="P:dTDP biosynthetic process"/>
    <property type="evidence" value="ECO:0007669"/>
    <property type="project" value="InterPro"/>
</dbReference>
<dbReference type="GO" id="GO:0006227">
    <property type="term" value="P:dUDP biosynthetic process"/>
    <property type="evidence" value="ECO:0007669"/>
    <property type="project" value="TreeGrafter"/>
</dbReference>
<dbReference type="InterPro" id="IPR027417">
    <property type="entry name" value="P-loop_NTPase"/>
</dbReference>
<keyword evidence="4 10" id="KW-0808">Transferase</keyword>
<dbReference type="Proteomes" id="UP001146469">
    <property type="component" value="Unassembled WGS sequence"/>
</dbReference>
<dbReference type="PROSITE" id="PS01331">
    <property type="entry name" value="THYMIDYLATE_KINASE"/>
    <property type="match status" value="1"/>
</dbReference>
<dbReference type="GO" id="GO:0005524">
    <property type="term" value="F:ATP binding"/>
    <property type="evidence" value="ECO:0007669"/>
    <property type="project" value="UniProtKB-UniRule"/>
</dbReference>
<evidence type="ECO:0000313" key="13">
    <source>
        <dbReference type="EMBL" id="MCZ9288943.1"/>
    </source>
</evidence>
<dbReference type="PANTHER" id="PTHR10344">
    <property type="entry name" value="THYMIDYLATE KINASE"/>
    <property type="match status" value="1"/>
</dbReference>
<comment type="catalytic activity">
    <reaction evidence="9 10">
        <text>dTMP + ATP = dTDP + ADP</text>
        <dbReference type="Rhea" id="RHEA:13517"/>
        <dbReference type="ChEBI" id="CHEBI:30616"/>
        <dbReference type="ChEBI" id="CHEBI:58369"/>
        <dbReference type="ChEBI" id="CHEBI:63528"/>
        <dbReference type="ChEBI" id="CHEBI:456216"/>
        <dbReference type="EC" id="2.7.4.9"/>
    </reaction>
</comment>
<gene>
    <name evidence="10" type="primary">tmk</name>
    <name evidence="13" type="ORF">L8V00_01770</name>
</gene>
<evidence type="ECO:0000256" key="10">
    <source>
        <dbReference type="HAMAP-Rule" id="MF_00165"/>
    </source>
</evidence>
<feature type="region of interest" description="Disordered" evidence="11">
    <location>
        <begin position="147"/>
        <end position="171"/>
    </location>
</feature>
<dbReference type="GO" id="GO:0005829">
    <property type="term" value="C:cytosol"/>
    <property type="evidence" value="ECO:0007669"/>
    <property type="project" value="TreeGrafter"/>
</dbReference>
<feature type="domain" description="Thymidylate kinase-like" evidence="12">
    <location>
        <begin position="5"/>
        <end position="186"/>
    </location>
</feature>
<dbReference type="HAMAP" id="MF_00165">
    <property type="entry name" value="Thymidylate_kinase"/>
    <property type="match status" value="1"/>
</dbReference>
<evidence type="ECO:0000256" key="1">
    <source>
        <dbReference type="ARBA" id="ARBA00009776"/>
    </source>
</evidence>
<dbReference type="SUPFAM" id="SSF52540">
    <property type="entry name" value="P-loop containing nucleoside triphosphate hydrolases"/>
    <property type="match status" value="1"/>
</dbReference>
<dbReference type="Pfam" id="PF02223">
    <property type="entry name" value="Thymidylate_kin"/>
    <property type="match status" value="1"/>
</dbReference>
<keyword evidence="7 10" id="KW-0418">Kinase</keyword>
<organism evidence="13 14">
    <name type="scientific">Corynebacterium evansiae</name>
    <dbReference type="NCBI Taxonomy" id="2913499"/>
    <lineage>
        <taxon>Bacteria</taxon>
        <taxon>Bacillati</taxon>
        <taxon>Actinomycetota</taxon>
        <taxon>Actinomycetes</taxon>
        <taxon>Mycobacteriales</taxon>
        <taxon>Corynebacteriaceae</taxon>
        <taxon>Corynebacterium</taxon>
    </lineage>
</organism>
<dbReference type="PANTHER" id="PTHR10344:SF4">
    <property type="entry name" value="UMP-CMP KINASE 2, MITOCHONDRIAL"/>
    <property type="match status" value="1"/>
</dbReference>
<dbReference type="Gene3D" id="3.40.50.300">
    <property type="entry name" value="P-loop containing nucleotide triphosphate hydrolases"/>
    <property type="match status" value="1"/>
</dbReference>
<evidence type="ECO:0000313" key="14">
    <source>
        <dbReference type="Proteomes" id="UP001146469"/>
    </source>
</evidence>
<keyword evidence="14" id="KW-1185">Reference proteome</keyword>
<evidence type="ECO:0000256" key="5">
    <source>
        <dbReference type="ARBA" id="ARBA00022727"/>
    </source>
</evidence>
<dbReference type="EC" id="2.7.4.9" evidence="2 10"/>
<sequence>MIVSFEGVDGAGKNTLVTAVEKELVEREVPVARIAFPRYEESHPAMLAREALHENLGDLIDSVHGMATLFALDRAEIGAELADFDADGYVILIDRYTASNVAYSAARVNGDVAEVGQWVNQLEQEKLGIPAPDLQILVDVEAEVAGQRAESRESQDQSRARDAYERDSSLQERTVRAYRALAEQQWLSPWVTVDSTGDDYEARAAKVADLLEEMRG</sequence>
<dbReference type="AlphaFoldDB" id="A0A9X3LLU0"/>
<dbReference type="NCBIfam" id="NF005923">
    <property type="entry name" value="PRK07933.1"/>
    <property type="match status" value="1"/>
</dbReference>
<dbReference type="RefSeq" id="WP_269944048.1">
    <property type="nucleotide sequence ID" value="NZ_JAKMUT010000001.1"/>
</dbReference>
<evidence type="ECO:0000256" key="7">
    <source>
        <dbReference type="ARBA" id="ARBA00022777"/>
    </source>
</evidence>
<dbReference type="GO" id="GO:0006235">
    <property type="term" value="P:dTTP biosynthetic process"/>
    <property type="evidence" value="ECO:0007669"/>
    <property type="project" value="UniProtKB-UniRule"/>
</dbReference>
<dbReference type="InterPro" id="IPR039430">
    <property type="entry name" value="Thymidylate_kin-like_dom"/>
</dbReference>
<keyword evidence="5 10" id="KW-0545">Nucleotide biosynthesis</keyword>
<evidence type="ECO:0000259" key="12">
    <source>
        <dbReference type="Pfam" id="PF02223"/>
    </source>
</evidence>
<dbReference type="CDD" id="cd01672">
    <property type="entry name" value="TMPK"/>
    <property type="match status" value="1"/>
</dbReference>
<evidence type="ECO:0000256" key="6">
    <source>
        <dbReference type="ARBA" id="ARBA00022741"/>
    </source>
</evidence>
<dbReference type="EMBL" id="JAKMUT010000001">
    <property type="protein sequence ID" value="MCZ9288943.1"/>
    <property type="molecule type" value="Genomic_DNA"/>
</dbReference>